<dbReference type="InterPro" id="IPR011712">
    <property type="entry name" value="Sig_transdc_His_kin_sub3_dim/P"/>
</dbReference>
<dbReference type="SUPFAM" id="SSF55874">
    <property type="entry name" value="ATPase domain of HSP90 chaperone/DNA topoisomerase II/histidine kinase"/>
    <property type="match status" value="1"/>
</dbReference>
<evidence type="ECO:0000256" key="9">
    <source>
        <dbReference type="SAM" id="Phobius"/>
    </source>
</evidence>
<accession>A0ABP4TWM6</accession>
<keyword evidence="7" id="KW-0067">ATP-binding</keyword>
<keyword evidence="9" id="KW-0472">Membrane</keyword>
<keyword evidence="9" id="KW-1133">Transmembrane helix</keyword>
<dbReference type="InterPro" id="IPR036890">
    <property type="entry name" value="HATPase_C_sf"/>
</dbReference>
<name>A0ABP4TWM6_9ACTN</name>
<evidence type="ECO:0000259" key="11">
    <source>
        <dbReference type="Pfam" id="PF07730"/>
    </source>
</evidence>
<dbReference type="Pfam" id="PF07730">
    <property type="entry name" value="HisKA_3"/>
    <property type="match status" value="1"/>
</dbReference>
<feature type="domain" description="Signal transduction histidine kinase subgroup 3 dimerisation and phosphoacceptor" evidence="11">
    <location>
        <begin position="178"/>
        <end position="244"/>
    </location>
</feature>
<evidence type="ECO:0000256" key="5">
    <source>
        <dbReference type="ARBA" id="ARBA00022741"/>
    </source>
</evidence>
<protein>
    <recommendedName>
        <fullName evidence="2">histidine kinase</fullName>
        <ecNumber evidence="2">2.7.13.3</ecNumber>
    </recommendedName>
</protein>
<keyword evidence="6" id="KW-0418">Kinase</keyword>
<organism evidence="12 13">
    <name type="scientific">Fodinicola feengrottensis</name>
    <dbReference type="NCBI Taxonomy" id="435914"/>
    <lineage>
        <taxon>Bacteria</taxon>
        <taxon>Bacillati</taxon>
        <taxon>Actinomycetota</taxon>
        <taxon>Actinomycetes</taxon>
        <taxon>Mycobacteriales</taxon>
        <taxon>Fodinicola</taxon>
    </lineage>
</organism>
<gene>
    <name evidence="12" type="ORF">GCM10009765_50420</name>
</gene>
<feature type="domain" description="Histidine kinase/HSP90-like ATPase" evidence="10">
    <location>
        <begin position="289"/>
        <end position="378"/>
    </location>
</feature>
<evidence type="ECO:0000256" key="6">
    <source>
        <dbReference type="ARBA" id="ARBA00022777"/>
    </source>
</evidence>
<dbReference type="PANTHER" id="PTHR24421:SF10">
    <property type="entry name" value="NITRATE_NITRITE SENSOR PROTEIN NARQ"/>
    <property type="match status" value="1"/>
</dbReference>
<dbReference type="InterPro" id="IPR050482">
    <property type="entry name" value="Sensor_HK_TwoCompSys"/>
</dbReference>
<feature type="transmembrane region" description="Helical" evidence="9">
    <location>
        <begin position="104"/>
        <end position="121"/>
    </location>
</feature>
<keyword evidence="8" id="KW-0902">Two-component regulatory system</keyword>
<dbReference type="Gene3D" id="1.20.5.1930">
    <property type="match status" value="1"/>
</dbReference>
<evidence type="ECO:0000256" key="8">
    <source>
        <dbReference type="ARBA" id="ARBA00023012"/>
    </source>
</evidence>
<evidence type="ECO:0000256" key="1">
    <source>
        <dbReference type="ARBA" id="ARBA00000085"/>
    </source>
</evidence>
<feature type="transmembrane region" description="Helical" evidence="9">
    <location>
        <begin position="40"/>
        <end position="60"/>
    </location>
</feature>
<dbReference type="CDD" id="cd16917">
    <property type="entry name" value="HATPase_UhpB-NarQ-NarX-like"/>
    <property type="match status" value="1"/>
</dbReference>
<dbReference type="EMBL" id="BAAANY010000020">
    <property type="protein sequence ID" value="GAA1695102.1"/>
    <property type="molecule type" value="Genomic_DNA"/>
</dbReference>
<evidence type="ECO:0000256" key="3">
    <source>
        <dbReference type="ARBA" id="ARBA00022553"/>
    </source>
</evidence>
<dbReference type="Pfam" id="PF02518">
    <property type="entry name" value="HATPase_c"/>
    <property type="match status" value="1"/>
</dbReference>
<comment type="catalytic activity">
    <reaction evidence="1">
        <text>ATP + protein L-histidine = ADP + protein N-phospho-L-histidine.</text>
        <dbReference type="EC" id="2.7.13.3"/>
    </reaction>
</comment>
<keyword evidence="9" id="KW-0812">Transmembrane</keyword>
<keyword evidence="3" id="KW-0597">Phosphoprotein</keyword>
<proteinExistence type="predicted"/>
<sequence>MSLPSWMADVALAVGLFALFGLLLLVFAGTGAAGELTRNIPLAVAVCAAGVVPIAVRRWVWVSAVAVAVVTVAAVPLVGGNTTEGISILIVIYTAASRLRPTTAAGAVGIVVLGIAGALVLSHAQPLVWALNGLEVLIAFAVGSVRRTRLAFVSALEQRAIAAETTRELTARDAVMAERQRIARELHDVVAHHISVMGVMAAAARRTLRAHPEVADEALTTIEETGRATLREMRRLLDVLRDEQDTALPTTPQPGLPGLETLVGQVGEAGLAVQLTVEGEPVPLDSGVDLTLFRIVQEALTNTLKHAGPTRAEVVVRYGLADVEVVVTDRGKGPAGGGNASGHGLVGMRERVGLYAGSLYTGPGEDGGYTVRATVPFDRPAAKTRGSRT</sequence>
<keyword evidence="4" id="KW-0808">Transferase</keyword>
<reference evidence="13" key="1">
    <citation type="journal article" date="2019" name="Int. J. Syst. Evol. Microbiol.">
        <title>The Global Catalogue of Microorganisms (GCM) 10K type strain sequencing project: providing services to taxonomists for standard genome sequencing and annotation.</title>
        <authorList>
            <consortium name="The Broad Institute Genomics Platform"/>
            <consortium name="The Broad Institute Genome Sequencing Center for Infectious Disease"/>
            <person name="Wu L."/>
            <person name="Ma J."/>
        </authorList>
    </citation>
    <scope>NUCLEOTIDE SEQUENCE [LARGE SCALE GENOMIC DNA]</scope>
    <source>
        <strain evidence="13">JCM 14718</strain>
    </source>
</reference>
<dbReference type="EC" id="2.7.13.3" evidence="2"/>
<dbReference type="PANTHER" id="PTHR24421">
    <property type="entry name" value="NITRATE/NITRITE SENSOR PROTEIN NARX-RELATED"/>
    <property type="match status" value="1"/>
</dbReference>
<evidence type="ECO:0000259" key="10">
    <source>
        <dbReference type="Pfam" id="PF02518"/>
    </source>
</evidence>
<evidence type="ECO:0000256" key="4">
    <source>
        <dbReference type="ARBA" id="ARBA00022679"/>
    </source>
</evidence>
<dbReference type="Gene3D" id="3.30.565.10">
    <property type="entry name" value="Histidine kinase-like ATPase, C-terminal domain"/>
    <property type="match status" value="1"/>
</dbReference>
<dbReference type="Proteomes" id="UP001500618">
    <property type="component" value="Unassembled WGS sequence"/>
</dbReference>
<keyword evidence="5" id="KW-0547">Nucleotide-binding</keyword>
<evidence type="ECO:0000313" key="12">
    <source>
        <dbReference type="EMBL" id="GAA1695102.1"/>
    </source>
</evidence>
<keyword evidence="13" id="KW-1185">Reference proteome</keyword>
<evidence type="ECO:0000256" key="7">
    <source>
        <dbReference type="ARBA" id="ARBA00022840"/>
    </source>
</evidence>
<dbReference type="InterPro" id="IPR003594">
    <property type="entry name" value="HATPase_dom"/>
</dbReference>
<feature type="transmembrane region" description="Helical" evidence="9">
    <location>
        <begin position="6"/>
        <end position="28"/>
    </location>
</feature>
<comment type="caution">
    <text evidence="12">The sequence shown here is derived from an EMBL/GenBank/DDBJ whole genome shotgun (WGS) entry which is preliminary data.</text>
</comment>
<evidence type="ECO:0000256" key="2">
    <source>
        <dbReference type="ARBA" id="ARBA00012438"/>
    </source>
</evidence>
<feature type="transmembrane region" description="Helical" evidence="9">
    <location>
        <begin position="66"/>
        <end position="92"/>
    </location>
</feature>
<evidence type="ECO:0000313" key="13">
    <source>
        <dbReference type="Proteomes" id="UP001500618"/>
    </source>
</evidence>